<comment type="caution">
    <text evidence="2">The sequence shown here is derived from an EMBL/GenBank/DDBJ whole genome shotgun (WGS) entry which is preliminary data.</text>
</comment>
<evidence type="ECO:0000256" key="1">
    <source>
        <dbReference type="SAM" id="Phobius"/>
    </source>
</evidence>
<accession>A0A0F9HC03</accession>
<keyword evidence="1" id="KW-0472">Membrane</keyword>
<dbReference type="EMBL" id="LAZR01023230">
    <property type="protein sequence ID" value="KKL79225.1"/>
    <property type="molecule type" value="Genomic_DNA"/>
</dbReference>
<name>A0A0F9HC03_9ZZZZ</name>
<evidence type="ECO:0000313" key="2">
    <source>
        <dbReference type="EMBL" id="KKL79225.1"/>
    </source>
</evidence>
<reference evidence="2" key="1">
    <citation type="journal article" date="2015" name="Nature">
        <title>Complex archaea that bridge the gap between prokaryotes and eukaryotes.</title>
        <authorList>
            <person name="Spang A."/>
            <person name="Saw J.H."/>
            <person name="Jorgensen S.L."/>
            <person name="Zaremba-Niedzwiedzka K."/>
            <person name="Martijn J."/>
            <person name="Lind A.E."/>
            <person name="van Eijk R."/>
            <person name="Schleper C."/>
            <person name="Guy L."/>
            <person name="Ettema T.J."/>
        </authorList>
    </citation>
    <scope>NUCLEOTIDE SEQUENCE</scope>
</reference>
<keyword evidence="1" id="KW-1133">Transmembrane helix</keyword>
<organism evidence="2">
    <name type="scientific">marine sediment metagenome</name>
    <dbReference type="NCBI Taxonomy" id="412755"/>
    <lineage>
        <taxon>unclassified sequences</taxon>
        <taxon>metagenomes</taxon>
        <taxon>ecological metagenomes</taxon>
    </lineage>
</organism>
<gene>
    <name evidence="2" type="ORF">LCGC14_2016950</name>
</gene>
<feature type="transmembrane region" description="Helical" evidence="1">
    <location>
        <begin position="6"/>
        <end position="23"/>
    </location>
</feature>
<dbReference type="AlphaFoldDB" id="A0A0F9HC03"/>
<proteinExistence type="predicted"/>
<sequence length="74" mass="8765">MTLLIAIIIGSYIGLMIGTYFGIKYSGYMRPRGLWNLVPFKTGGWKGIDNFIYKCDWAWTDVDFKENPRYRRFE</sequence>
<keyword evidence="1" id="KW-0812">Transmembrane</keyword>
<protein>
    <submittedName>
        <fullName evidence="2">Uncharacterized protein</fullName>
    </submittedName>
</protein>